<feature type="transmembrane region" description="Helical" evidence="7">
    <location>
        <begin position="88"/>
        <end position="111"/>
    </location>
</feature>
<proteinExistence type="inferred from homology"/>
<feature type="transmembrane region" description="Helical" evidence="7">
    <location>
        <begin position="228"/>
        <end position="249"/>
    </location>
</feature>
<evidence type="ECO:0000256" key="5">
    <source>
        <dbReference type="ARBA" id="ARBA00022989"/>
    </source>
</evidence>
<feature type="transmembrane region" description="Helical" evidence="7">
    <location>
        <begin position="50"/>
        <end position="76"/>
    </location>
</feature>
<comment type="subcellular location">
    <subcellularLocation>
        <location evidence="1">Cell membrane</location>
        <topology evidence="1">Multi-pass membrane protein</topology>
    </subcellularLocation>
</comment>
<dbReference type="PANTHER" id="PTHR34184">
    <property type="entry name" value="UPF0718 PROTEIN YCGR"/>
    <property type="match status" value="1"/>
</dbReference>
<evidence type="ECO:0000313" key="8">
    <source>
        <dbReference type="EMBL" id="RVT65214.1"/>
    </source>
</evidence>
<evidence type="ECO:0000256" key="1">
    <source>
        <dbReference type="ARBA" id="ARBA00004651"/>
    </source>
</evidence>
<dbReference type="RefSeq" id="WP_127737434.1">
    <property type="nucleotide sequence ID" value="NZ_CAJCKN010000139.1"/>
</dbReference>
<feature type="transmembrane region" description="Helical" evidence="7">
    <location>
        <begin position="173"/>
        <end position="190"/>
    </location>
</feature>
<evidence type="ECO:0000256" key="7">
    <source>
        <dbReference type="SAM" id="Phobius"/>
    </source>
</evidence>
<feature type="transmembrane region" description="Helical" evidence="7">
    <location>
        <begin position="202"/>
        <end position="222"/>
    </location>
</feature>
<protein>
    <submittedName>
        <fullName evidence="8">Permease</fullName>
    </submittedName>
</protein>
<dbReference type="InterPro" id="IPR005524">
    <property type="entry name" value="DUF318"/>
</dbReference>
<keyword evidence="5 7" id="KW-1133">Transmembrane helix</keyword>
<keyword evidence="6 7" id="KW-0472">Membrane</keyword>
<reference evidence="8 9" key="1">
    <citation type="submission" date="2019-01" db="EMBL/GenBank/DDBJ databases">
        <title>Bacillus sp. M5HDSG1-1, whole genome shotgun sequence.</title>
        <authorList>
            <person name="Tuo L."/>
        </authorList>
    </citation>
    <scope>NUCLEOTIDE SEQUENCE [LARGE SCALE GENOMIC DNA]</scope>
    <source>
        <strain evidence="8 9">M5HDSG1-1</strain>
    </source>
</reference>
<comment type="caution">
    <text evidence="8">The sequence shown here is derived from an EMBL/GenBank/DDBJ whole genome shotgun (WGS) entry which is preliminary data.</text>
</comment>
<feature type="transmembrane region" description="Helical" evidence="7">
    <location>
        <begin position="123"/>
        <end position="140"/>
    </location>
</feature>
<dbReference type="Proteomes" id="UP000288024">
    <property type="component" value="Unassembled WGS sequence"/>
</dbReference>
<feature type="transmembrane region" description="Helical" evidence="7">
    <location>
        <begin position="269"/>
        <end position="287"/>
    </location>
</feature>
<dbReference type="EMBL" id="RZTZ01000002">
    <property type="protein sequence ID" value="RVT65214.1"/>
    <property type="molecule type" value="Genomic_DNA"/>
</dbReference>
<keyword evidence="9" id="KW-1185">Reference proteome</keyword>
<dbReference type="GeneID" id="87616257"/>
<evidence type="ECO:0000313" key="9">
    <source>
        <dbReference type="Proteomes" id="UP000288024"/>
    </source>
</evidence>
<evidence type="ECO:0000256" key="4">
    <source>
        <dbReference type="ARBA" id="ARBA00022692"/>
    </source>
</evidence>
<keyword evidence="3" id="KW-1003">Cell membrane</keyword>
<feature type="transmembrane region" description="Helical" evidence="7">
    <location>
        <begin position="12"/>
        <end position="38"/>
    </location>
</feature>
<organism evidence="8 9">
    <name type="scientific">Niallia taxi</name>
    <dbReference type="NCBI Taxonomy" id="2499688"/>
    <lineage>
        <taxon>Bacteria</taxon>
        <taxon>Bacillati</taxon>
        <taxon>Bacillota</taxon>
        <taxon>Bacilli</taxon>
        <taxon>Bacillales</taxon>
        <taxon>Bacillaceae</taxon>
        <taxon>Niallia</taxon>
    </lineage>
</organism>
<accession>A0A437KDN4</accession>
<sequence>MNMESLLQLNTIFISIVIEALPFILIGVIFSGIIQVFISEEMIAKLMPKNTILAILVASLLGAIIPACECGIIPITRRLILKGVSVPAAVAFMITGPIINPIVLFSTYIAFGNSWSMVLHRGLLAILASIIIGIFLQFIVKDSPLKSTDSHAAHYHSFSEKISAMLKHSIDEFFSVGKYLVAGSLIAALVQTTIKTSTLVSIGNGTVSSHVVMMGLAYVLSLCSQADAFIAASFRGSFSTSSILAFLLFGPMLDIKNTMMLLSTFKAKFVAVLCTAITVTVLVLTLVF</sequence>
<dbReference type="AlphaFoldDB" id="A0A437KDN4"/>
<comment type="similarity">
    <text evidence="2">Belongs to the UPF0718 family.</text>
</comment>
<evidence type="ECO:0000256" key="3">
    <source>
        <dbReference type="ARBA" id="ARBA00022475"/>
    </source>
</evidence>
<evidence type="ECO:0000256" key="2">
    <source>
        <dbReference type="ARBA" id="ARBA00006386"/>
    </source>
</evidence>
<evidence type="ECO:0000256" key="6">
    <source>
        <dbReference type="ARBA" id="ARBA00023136"/>
    </source>
</evidence>
<dbReference type="Pfam" id="PF03773">
    <property type="entry name" value="ArsP_1"/>
    <property type="match status" value="1"/>
</dbReference>
<keyword evidence="4 7" id="KW-0812">Transmembrane</keyword>
<dbReference type="PANTHER" id="PTHR34184:SF4">
    <property type="entry name" value="UPF0718 PROTEIN YCGR"/>
    <property type="match status" value="1"/>
</dbReference>
<dbReference type="GO" id="GO:0005886">
    <property type="term" value="C:plasma membrane"/>
    <property type="evidence" value="ECO:0007669"/>
    <property type="project" value="UniProtKB-SubCell"/>
</dbReference>
<gene>
    <name evidence="8" type="ORF">EM808_06815</name>
</gene>
<name>A0A437KDN4_9BACI</name>
<dbReference type="InterPro" id="IPR052923">
    <property type="entry name" value="UPF0718"/>
</dbReference>